<dbReference type="GO" id="GO:0005886">
    <property type="term" value="C:plasma membrane"/>
    <property type="evidence" value="ECO:0007669"/>
    <property type="project" value="UniProtKB-SubCell"/>
</dbReference>
<dbReference type="SMART" id="SM00387">
    <property type="entry name" value="HATPase_c"/>
    <property type="match status" value="1"/>
</dbReference>
<evidence type="ECO:0000256" key="12">
    <source>
        <dbReference type="ARBA" id="ARBA00023012"/>
    </source>
</evidence>
<feature type="transmembrane region" description="Helical" evidence="14">
    <location>
        <begin position="174"/>
        <end position="193"/>
    </location>
</feature>
<dbReference type="NCBIfam" id="NF008298">
    <property type="entry name" value="PRK11086.1"/>
    <property type="match status" value="1"/>
</dbReference>
<keyword evidence="11 14" id="KW-1133">Transmembrane helix</keyword>
<dbReference type="EC" id="2.7.13.3" evidence="3"/>
<dbReference type="Pfam" id="PF02518">
    <property type="entry name" value="HATPase_c"/>
    <property type="match status" value="1"/>
</dbReference>
<evidence type="ECO:0000256" key="3">
    <source>
        <dbReference type="ARBA" id="ARBA00012438"/>
    </source>
</evidence>
<dbReference type="FunFam" id="1.10.287.130:FF:000011">
    <property type="entry name" value="Sensor histidine kinase DcuS"/>
    <property type="match status" value="1"/>
</dbReference>
<dbReference type="InterPro" id="IPR005467">
    <property type="entry name" value="His_kinase_dom"/>
</dbReference>
<evidence type="ECO:0000256" key="8">
    <source>
        <dbReference type="ARBA" id="ARBA00022741"/>
    </source>
</evidence>
<dbReference type="InterPro" id="IPR013767">
    <property type="entry name" value="PAS_fold"/>
</dbReference>
<keyword evidence="7 14" id="KW-0812">Transmembrane</keyword>
<dbReference type="PANTHER" id="PTHR43547:SF10">
    <property type="entry name" value="SENSOR HISTIDINE KINASE DCUS"/>
    <property type="match status" value="1"/>
</dbReference>
<keyword evidence="4" id="KW-1003">Cell membrane</keyword>
<evidence type="ECO:0000313" key="17">
    <source>
        <dbReference type="Proteomes" id="UP000434639"/>
    </source>
</evidence>
<dbReference type="Pfam" id="PF17203">
    <property type="entry name" value="sCache_3_2"/>
    <property type="match status" value="1"/>
</dbReference>
<dbReference type="AlphaFoldDB" id="A0A7X2S7Y8"/>
<evidence type="ECO:0000256" key="10">
    <source>
        <dbReference type="ARBA" id="ARBA00022840"/>
    </source>
</evidence>
<evidence type="ECO:0000313" key="16">
    <source>
        <dbReference type="EMBL" id="MTH55307.1"/>
    </source>
</evidence>
<keyword evidence="13 14" id="KW-0472">Membrane</keyword>
<keyword evidence="6 16" id="KW-0808">Transferase</keyword>
<dbReference type="PANTHER" id="PTHR43547">
    <property type="entry name" value="TWO-COMPONENT HISTIDINE KINASE"/>
    <property type="match status" value="1"/>
</dbReference>
<dbReference type="InterPro" id="IPR036890">
    <property type="entry name" value="HATPase_C_sf"/>
</dbReference>
<dbReference type="GO" id="GO:0000155">
    <property type="term" value="F:phosphorelay sensor kinase activity"/>
    <property type="evidence" value="ECO:0007669"/>
    <property type="project" value="InterPro"/>
</dbReference>
<dbReference type="SUPFAM" id="SSF55785">
    <property type="entry name" value="PYP-like sensor domain (PAS domain)"/>
    <property type="match status" value="1"/>
</dbReference>
<dbReference type="InterPro" id="IPR029151">
    <property type="entry name" value="Sensor-like_sf"/>
</dbReference>
<accession>A0A7X2S7Y8</accession>
<dbReference type="RefSeq" id="WP_155113805.1">
    <property type="nucleotide sequence ID" value="NZ_WMIB01000026.1"/>
</dbReference>
<dbReference type="GO" id="GO:0005524">
    <property type="term" value="F:ATP binding"/>
    <property type="evidence" value="ECO:0007669"/>
    <property type="project" value="UniProtKB-KW"/>
</dbReference>
<sequence length="533" mass="57572">MKKGKWSLQVTITVFVCAVVALSLAVTSLLVTNTVTEDSERNQEEKARNAARMMAETPLVIDALSGRGNKEAVQDFANKIRKASGVQFVVIMDMKGIRLSHPEPGKVGKPFVGGDEKEVLKGKEYTSISEGTLGRSLRSFTPIFDGEGREVGAAAVGISLQEVNEAAQKSRENVLTGTAFGILAGIAGALFLARYIKKILFGLEPFAIAKLLQERSAVLQSVREGVIAVDQNAKITLVNKAAEKLVRKAGLSMPAPVGKDINDYMPSSTLRRVLKTGEAELDEEQELRGITLLTNRVPVIVDGKTVGAVATFRDKTEISQLAEQLTGVRLYADALRAQSHEFMNKLHVILGMTQMKHYEELTAYISGITGQHQGEIGSISRIIKDPVLAGFLIGKVSKAREGGAELTCTADYPVPEGDEHLIHELITIIGNLIDNSLAAVEKSPHRKIGVHFDYGDEILTVEVKDSGSGMNEEILGRIFEKGFSTKGSDRGIGLYLVRESLGRLEGDLEIVSKEGRGTKVAVYIPYAGRGGTS</sequence>
<dbReference type="PRINTS" id="PR00344">
    <property type="entry name" value="BCTRLSENSOR"/>
</dbReference>
<dbReference type="Proteomes" id="UP000434639">
    <property type="component" value="Unassembled WGS sequence"/>
</dbReference>
<evidence type="ECO:0000256" key="14">
    <source>
        <dbReference type="SAM" id="Phobius"/>
    </source>
</evidence>
<dbReference type="InterPro" id="IPR004358">
    <property type="entry name" value="Sig_transdc_His_kin-like_C"/>
</dbReference>
<evidence type="ECO:0000256" key="9">
    <source>
        <dbReference type="ARBA" id="ARBA00022777"/>
    </source>
</evidence>
<evidence type="ECO:0000256" key="4">
    <source>
        <dbReference type="ARBA" id="ARBA00022475"/>
    </source>
</evidence>
<keyword evidence="17" id="KW-1185">Reference proteome</keyword>
<evidence type="ECO:0000256" key="11">
    <source>
        <dbReference type="ARBA" id="ARBA00022989"/>
    </source>
</evidence>
<evidence type="ECO:0000256" key="13">
    <source>
        <dbReference type="ARBA" id="ARBA00023136"/>
    </source>
</evidence>
<name>A0A7X2S7Y8_9BACI</name>
<keyword evidence="9 16" id="KW-0418">Kinase</keyword>
<keyword evidence="5" id="KW-0597">Phosphoprotein</keyword>
<evidence type="ECO:0000256" key="2">
    <source>
        <dbReference type="ARBA" id="ARBA00004651"/>
    </source>
</evidence>
<evidence type="ECO:0000259" key="15">
    <source>
        <dbReference type="PROSITE" id="PS50109"/>
    </source>
</evidence>
<dbReference type="FunFam" id="3.30.450.20:FF:000018">
    <property type="entry name" value="Sensor histidine kinase DcuS"/>
    <property type="match status" value="1"/>
</dbReference>
<dbReference type="Gene3D" id="3.30.565.10">
    <property type="entry name" value="Histidine kinase-like ATPase, C-terminal domain"/>
    <property type="match status" value="1"/>
</dbReference>
<dbReference type="EMBL" id="WMIB01000026">
    <property type="protein sequence ID" value="MTH55307.1"/>
    <property type="molecule type" value="Genomic_DNA"/>
</dbReference>
<evidence type="ECO:0000256" key="1">
    <source>
        <dbReference type="ARBA" id="ARBA00000085"/>
    </source>
</evidence>
<evidence type="ECO:0000256" key="5">
    <source>
        <dbReference type="ARBA" id="ARBA00022553"/>
    </source>
</evidence>
<dbReference type="SUPFAM" id="SSF103190">
    <property type="entry name" value="Sensory domain-like"/>
    <property type="match status" value="1"/>
</dbReference>
<dbReference type="InterPro" id="IPR039506">
    <property type="entry name" value="SPOB_a"/>
</dbReference>
<gene>
    <name evidence="16" type="primary">dcuS</name>
    <name evidence="16" type="ORF">GKZ89_18085</name>
</gene>
<keyword evidence="8" id="KW-0547">Nucleotide-binding</keyword>
<dbReference type="InterPro" id="IPR003594">
    <property type="entry name" value="HATPase_dom"/>
</dbReference>
<protein>
    <recommendedName>
        <fullName evidence="3">histidine kinase</fullName>
        <ecNumber evidence="3">2.7.13.3</ecNumber>
    </recommendedName>
</protein>
<dbReference type="Gene3D" id="3.30.450.20">
    <property type="entry name" value="PAS domain"/>
    <property type="match status" value="2"/>
</dbReference>
<dbReference type="Pfam" id="PF00989">
    <property type="entry name" value="PAS"/>
    <property type="match status" value="1"/>
</dbReference>
<feature type="domain" description="Histidine kinase" evidence="15">
    <location>
        <begin position="424"/>
        <end position="528"/>
    </location>
</feature>
<dbReference type="InterPro" id="IPR035965">
    <property type="entry name" value="PAS-like_dom_sf"/>
</dbReference>
<organism evidence="16 17">
    <name type="scientific">Metabacillus mangrovi</name>
    <dbReference type="NCBI Taxonomy" id="1491830"/>
    <lineage>
        <taxon>Bacteria</taxon>
        <taxon>Bacillati</taxon>
        <taxon>Bacillota</taxon>
        <taxon>Bacilli</taxon>
        <taxon>Bacillales</taxon>
        <taxon>Bacillaceae</taxon>
        <taxon>Metabacillus</taxon>
    </lineage>
</organism>
<comment type="caution">
    <text evidence="16">The sequence shown here is derived from an EMBL/GenBank/DDBJ whole genome shotgun (WGS) entry which is preliminary data.</text>
</comment>
<evidence type="ECO:0000256" key="6">
    <source>
        <dbReference type="ARBA" id="ARBA00022679"/>
    </source>
</evidence>
<dbReference type="Gene3D" id="1.10.287.130">
    <property type="match status" value="1"/>
</dbReference>
<comment type="catalytic activity">
    <reaction evidence="1">
        <text>ATP + protein L-histidine = ADP + protein N-phospho-L-histidine.</text>
        <dbReference type="EC" id="2.7.13.3"/>
    </reaction>
</comment>
<comment type="subcellular location">
    <subcellularLocation>
        <location evidence="2">Cell membrane</location>
        <topology evidence="2">Multi-pass membrane protein</topology>
    </subcellularLocation>
</comment>
<dbReference type="Pfam" id="PF14689">
    <property type="entry name" value="SPOB_a"/>
    <property type="match status" value="1"/>
</dbReference>
<reference evidence="16 17" key="1">
    <citation type="journal article" date="2017" name="Int. J. Syst. Evol. Microbiol.">
        <title>Bacillus mangrovi sp. nov., isolated from a sediment sample from a mangrove forest.</title>
        <authorList>
            <person name="Gupta V."/>
            <person name="Singh P.K."/>
            <person name="Korpole S."/>
            <person name="Tanuku N.R.S."/>
            <person name="Pinnaka A.K."/>
        </authorList>
    </citation>
    <scope>NUCLEOTIDE SEQUENCE [LARGE SCALE GENOMIC DNA]</scope>
    <source>
        <strain evidence="16 17">KCTC 33872</strain>
    </source>
</reference>
<dbReference type="PROSITE" id="PS50109">
    <property type="entry name" value="HIS_KIN"/>
    <property type="match status" value="1"/>
</dbReference>
<evidence type="ECO:0000256" key="7">
    <source>
        <dbReference type="ARBA" id="ARBA00022692"/>
    </source>
</evidence>
<dbReference type="SUPFAM" id="SSF55890">
    <property type="entry name" value="Sporulation response regulatory protein Spo0B"/>
    <property type="match status" value="1"/>
</dbReference>
<dbReference type="OrthoDB" id="9792686at2"/>
<proteinExistence type="predicted"/>
<dbReference type="InterPro" id="IPR016120">
    <property type="entry name" value="Sig_transdc_His_kin_SpoOB"/>
</dbReference>
<keyword evidence="12" id="KW-0902">Two-component regulatory system</keyword>
<dbReference type="SUPFAM" id="SSF55874">
    <property type="entry name" value="ATPase domain of HSP90 chaperone/DNA topoisomerase II/histidine kinase"/>
    <property type="match status" value="1"/>
</dbReference>
<dbReference type="GO" id="GO:0006355">
    <property type="term" value="P:regulation of DNA-templated transcription"/>
    <property type="evidence" value="ECO:0007669"/>
    <property type="project" value="InterPro"/>
</dbReference>
<keyword evidence="10" id="KW-0067">ATP-binding</keyword>
<dbReference type="InterPro" id="IPR033463">
    <property type="entry name" value="sCache_3"/>
</dbReference>